<name>A0ABT8C5A0_9BACT</name>
<keyword evidence="1" id="KW-1133">Transmembrane helix</keyword>
<keyword evidence="3" id="KW-1185">Reference proteome</keyword>
<evidence type="ECO:0000313" key="2">
    <source>
        <dbReference type="EMBL" id="MDN3687968.1"/>
    </source>
</evidence>
<protein>
    <submittedName>
        <fullName evidence="2">AtpZ/AtpI family protein</fullName>
    </submittedName>
</protein>
<gene>
    <name evidence="2" type="ORF">QWZ15_09015</name>
</gene>
<accession>A0ABT8C5A0</accession>
<keyword evidence="1" id="KW-0472">Membrane</keyword>
<organism evidence="2 3">
    <name type="scientific">Cyclobacterium jeungdonense</name>
    <dbReference type="NCBI Taxonomy" id="708087"/>
    <lineage>
        <taxon>Bacteria</taxon>
        <taxon>Pseudomonadati</taxon>
        <taxon>Bacteroidota</taxon>
        <taxon>Cytophagia</taxon>
        <taxon>Cytophagales</taxon>
        <taxon>Cyclobacteriaceae</taxon>
        <taxon>Cyclobacterium</taxon>
    </lineage>
</organism>
<sequence>MSTPKNKHPQTETPAYVKYFGLAFQMGAIIALGTWLGYKLHLKSGMTFPLYLLLGCFLSLAIAFYQLFKSLKSDENR</sequence>
<dbReference type="Proteomes" id="UP001236663">
    <property type="component" value="Unassembled WGS sequence"/>
</dbReference>
<feature type="transmembrane region" description="Helical" evidence="1">
    <location>
        <begin position="20"/>
        <end position="38"/>
    </location>
</feature>
<reference evidence="3" key="1">
    <citation type="journal article" date="2019" name="Int. J. Syst. Evol. Microbiol.">
        <title>The Global Catalogue of Microorganisms (GCM) 10K type strain sequencing project: providing services to taxonomists for standard genome sequencing and annotation.</title>
        <authorList>
            <consortium name="The Broad Institute Genomics Platform"/>
            <consortium name="The Broad Institute Genome Sequencing Center for Infectious Disease"/>
            <person name="Wu L."/>
            <person name="Ma J."/>
        </authorList>
    </citation>
    <scope>NUCLEOTIDE SEQUENCE [LARGE SCALE GENOMIC DNA]</scope>
    <source>
        <strain evidence="3">CECT 7706</strain>
    </source>
</reference>
<keyword evidence="1" id="KW-0812">Transmembrane</keyword>
<comment type="caution">
    <text evidence="2">The sequence shown here is derived from an EMBL/GenBank/DDBJ whole genome shotgun (WGS) entry which is preliminary data.</text>
</comment>
<evidence type="ECO:0000256" key="1">
    <source>
        <dbReference type="SAM" id="Phobius"/>
    </source>
</evidence>
<proteinExistence type="predicted"/>
<dbReference type="EMBL" id="JAUFQS010000007">
    <property type="protein sequence ID" value="MDN3687968.1"/>
    <property type="molecule type" value="Genomic_DNA"/>
</dbReference>
<dbReference type="Pfam" id="PF09527">
    <property type="entry name" value="ATPase_gene1"/>
    <property type="match status" value="1"/>
</dbReference>
<evidence type="ECO:0000313" key="3">
    <source>
        <dbReference type="Proteomes" id="UP001236663"/>
    </source>
</evidence>
<feature type="transmembrane region" description="Helical" evidence="1">
    <location>
        <begin position="50"/>
        <end position="68"/>
    </location>
</feature>
<dbReference type="RefSeq" id="WP_163384404.1">
    <property type="nucleotide sequence ID" value="NZ_JAUFQS010000007.1"/>
</dbReference>
<dbReference type="InterPro" id="IPR032820">
    <property type="entry name" value="ATPase_put"/>
</dbReference>